<dbReference type="Pfam" id="PF01121">
    <property type="entry name" value="CoaE"/>
    <property type="match status" value="1"/>
</dbReference>
<keyword evidence="3" id="KW-0472">Membrane</keyword>
<dbReference type="PROSITE" id="PS51219">
    <property type="entry name" value="DPCK"/>
    <property type="match status" value="1"/>
</dbReference>
<dbReference type="Gene3D" id="3.40.50.300">
    <property type="entry name" value="P-loop containing nucleotide triphosphate hydrolases"/>
    <property type="match status" value="1"/>
</dbReference>
<dbReference type="GO" id="GO:0004140">
    <property type="term" value="F:dephospho-CoA kinase activity"/>
    <property type="evidence" value="ECO:0007669"/>
    <property type="project" value="InterPro"/>
</dbReference>
<feature type="transmembrane region" description="Helical" evidence="3">
    <location>
        <begin position="215"/>
        <end position="236"/>
    </location>
</feature>
<dbReference type="GO" id="GO:0015937">
    <property type="term" value="P:coenzyme A biosynthetic process"/>
    <property type="evidence" value="ECO:0007669"/>
    <property type="project" value="InterPro"/>
</dbReference>
<dbReference type="PANTHER" id="PTHR10695">
    <property type="entry name" value="DEPHOSPHO-COA KINASE-RELATED"/>
    <property type="match status" value="1"/>
</dbReference>
<gene>
    <name evidence="4" type="ORF">SCODWIG_00057</name>
</gene>
<keyword evidence="3" id="KW-0812">Transmembrane</keyword>
<dbReference type="OrthoDB" id="247245at2759"/>
<dbReference type="EMBL" id="UFAJ01000004">
    <property type="protein sequence ID" value="SSD58296.1"/>
    <property type="molecule type" value="Genomic_DNA"/>
</dbReference>
<name>A0A376B0T4_9ASCO</name>
<dbReference type="AlphaFoldDB" id="A0A376B0T4"/>
<evidence type="ECO:0000313" key="4">
    <source>
        <dbReference type="EMBL" id="SSD58296.1"/>
    </source>
</evidence>
<reference evidence="5" key="1">
    <citation type="submission" date="2018-06" db="EMBL/GenBank/DDBJ databases">
        <authorList>
            <person name="Guldener U."/>
        </authorList>
    </citation>
    <scope>NUCLEOTIDE SEQUENCE [LARGE SCALE GENOMIC DNA]</scope>
    <source>
        <strain evidence="5">UTAD17</strain>
    </source>
</reference>
<dbReference type="HAMAP" id="MF_00376">
    <property type="entry name" value="Dephospho_CoA_kinase"/>
    <property type="match status" value="1"/>
</dbReference>
<keyword evidence="1" id="KW-0547">Nucleotide-binding</keyword>
<keyword evidence="3" id="KW-1133">Transmembrane helix</keyword>
<accession>A0A376B0T4</accession>
<dbReference type="CDD" id="cd02022">
    <property type="entry name" value="DPCK"/>
    <property type="match status" value="1"/>
</dbReference>
<evidence type="ECO:0000256" key="3">
    <source>
        <dbReference type="SAM" id="Phobius"/>
    </source>
</evidence>
<dbReference type="GO" id="GO:0005524">
    <property type="term" value="F:ATP binding"/>
    <property type="evidence" value="ECO:0007669"/>
    <property type="project" value="UniProtKB-KW"/>
</dbReference>
<dbReference type="NCBIfam" id="TIGR00152">
    <property type="entry name" value="dephospho-CoA kinase"/>
    <property type="match status" value="1"/>
</dbReference>
<keyword evidence="4" id="KW-0808">Transferase</keyword>
<dbReference type="VEuPathDB" id="FungiDB:SCODWIG_00057"/>
<protein>
    <submittedName>
        <fullName evidence="4">Related to Dephospho-CoA kinase CAB5</fullName>
    </submittedName>
</protein>
<dbReference type="InterPro" id="IPR001977">
    <property type="entry name" value="Depp_CoAkinase"/>
</dbReference>
<keyword evidence="2" id="KW-0067">ATP-binding</keyword>
<sequence>MLVVGLTGGIACGKSTVTNIIQQTFDEKKITIIDADKIAREIVGPGKPAYNKIVTYFSDKIENLLIDTNGNNKGKELNRQALGAYVFQNKQELAVLNSITHPQIRYEIFKKILYSYLHGVKLVVLDVPLLFEAHLDIFCGATVSVIISEPELQIERLMLRNKDLSRQDALQRISSQMSTEEKILRSDYVIDNSGTAQELKMQVLSLFKKKLKQNFIVYLLELFPPIGLISALNVVISKYIRYVAHKKSPTKKVV</sequence>
<dbReference type="PANTHER" id="PTHR10695:SF46">
    <property type="entry name" value="BIFUNCTIONAL COENZYME A SYNTHASE-RELATED"/>
    <property type="match status" value="1"/>
</dbReference>
<dbReference type="InterPro" id="IPR027417">
    <property type="entry name" value="P-loop_NTPase"/>
</dbReference>
<organism evidence="4 5">
    <name type="scientific">Saccharomycodes ludwigii</name>
    <dbReference type="NCBI Taxonomy" id="36035"/>
    <lineage>
        <taxon>Eukaryota</taxon>
        <taxon>Fungi</taxon>
        <taxon>Dikarya</taxon>
        <taxon>Ascomycota</taxon>
        <taxon>Saccharomycotina</taxon>
        <taxon>Saccharomycetes</taxon>
        <taxon>Saccharomycodales</taxon>
        <taxon>Saccharomycodaceae</taxon>
        <taxon>Saccharomycodes</taxon>
    </lineage>
</organism>
<dbReference type="SUPFAM" id="SSF52540">
    <property type="entry name" value="P-loop containing nucleoside triphosphate hydrolases"/>
    <property type="match status" value="1"/>
</dbReference>
<keyword evidence="5" id="KW-1185">Reference proteome</keyword>
<evidence type="ECO:0000256" key="1">
    <source>
        <dbReference type="ARBA" id="ARBA00022741"/>
    </source>
</evidence>
<evidence type="ECO:0000256" key="2">
    <source>
        <dbReference type="ARBA" id="ARBA00022840"/>
    </source>
</evidence>
<proteinExistence type="inferred from homology"/>
<keyword evidence="4" id="KW-0418">Kinase</keyword>
<dbReference type="Proteomes" id="UP000262825">
    <property type="component" value="Unassembled WGS sequence"/>
</dbReference>
<evidence type="ECO:0000313" key="5">
    <source>
        <dbReference type="Proteomes" id="UP000262825"/>
    </source>
</evidence>